<keyword evidence="9" id="KW-1185">Reference proteome</keyword>
<evidence type="ECO:0000256" key="4">
    <source>
        <dbReference type="ARBA" id="ARBA00022989"/>
    </source>
</evidence>
<keyword evidence="4 6" id="KW-1133">Transmembrane helix</keyword>
<keyword evidence="3 6" id="KW-0812">Transmembrane</keyword>
<accession>A0ABN3VNU8</accession>
<evidence type="ECO:0000256" key="5">
    <source>
        <dbReference type="ARBA" id="ARBA00023136"/>
    </source>
</evidence>
<evidence type="ECO:0000256" key="3">
    <source>
        <dbReference type="ARBA" id="ARBA00022692"/>
    </source>
</evidence>
<gene>
    <name evidence="8" type="ORF">GCM10010470_60940</name>
</gene>
<dbReference type="InterPro" id="IPR050638">
    <property type="entry name" value="AA-Vitamin_Transporters"/>
</dbReference>
<dbReference type="RefSeq" id="WP_344685655.1">
    <property type="nucleotide sequence ID" value="NZ_BAAAUX010000032.1"/>
</dbReference>
<dbReference type="PANTHER" id="PTHR32322:SF9">
    <property type="entry name" value="AMINO-ACID METABOLITE EFFLUX PUMP-RELATED"/>
    <property type="match status" value="1"/>
</dbReference>
<feature type="transmembrane region" description="Helical" evidence="6">
    <location>
        <begin position="86"/>
        <end position="108"/>
    </location>
</feature>
<comment type="caution">
    <text evidence="8">The sequence shown here is derived from an EMBL/GenBank/DDBJ whole genome shotgun (WGS) entry which is preliminary data.</text>
</comment>
<evidence type="ECO:0000259" key="7">
    <source>
        <dbReference type="Pfam" id="PF00892"/>
    </source>
</evidence>
<evidence type="ECO:0000256" key="1">
    <source>
        <dbReference type="ARBA" id="ARBA00004141"/>
    </source>
</evidence>
<evidence type="ECO:0000256" key="2">
    <source>
        <dbReference type="ARBA" id="ARBA00007362"/>
    </source>
</evidence>
<reference evidence="8 9" key="1">
    <citation type="journal article" date="2019" name="Int. J. Syst. Evol. Microbiol.">
        <title>The Global Catalogue of Microorganisms (GCM) 10K type strain sequencing project: providing services to taxonomists for standard genome sequencing and annotation.</title>
        <authorList>
            <consortium name="The Broad Institute Genomics Platform"/>
            <consortium name="The Broad Institute Genome Sequencing Center for Infectious Disease"/>
            <person name="Wu L."/>
            <person name="Ma J."/>
        </authorList>
    </citation>
    <scope>NUCLEOTIDE SEQUENCE [LARGE SCALE GENOMIC DNA]</scope>
    <source>
        <strain evidence="8 9">JCM 9383</strain>
    </source>
</reference>
<protein>
    <submittedName>
        <fullName evidence="8">EamA family transporter</fullName>
    </submittedName>
</protein>
<comment type="subcellular location">
    <subcellularLocation>
        <location evidence="1">Membrane</location>
        <topology evidence="1">Multi-pass membrane protein</topology>
    </subcellularLocation>
</comment>
<dbReference type="Gene3D" id="1.10.3730.20">
    <property type="match status" value="1"/>
</dbReference>
<feature type="domain" description="EamA" evidence="7">
    <location>
        <begin position="8"/>
        <end position="130"/>
    </location>
</feature>
<dbReference type="InterPro" id="IPR037185">
    <property type="entry name" value="EmrE-like"/>
</dbReference>
<feature type="domain" description="EamA" evidence="7">
    <location>
        <begin position="142"/>
        <end position="283"/>
    </location>
</feature>
<feature type="transmembrane region" description="Helical" evidence="6">
    <location>
        <begin position="243"/>
        <end position="262"/>
    </location>
</feature>
<dbReference type="PANTHER" id="PTHR32322">
    <property type="entry name" value="INNER MEMBRANE TRANSPORTER"/>
    <property type="match status" value="1"/>
</dbReference>
<evidence type="ECO:0000313" key="8">
    <source>
        <dbReference type="EMBL" id="GAA2817363.1"/>
    </source>
</evidence>
<evidence type="ECO:0000313" key="9">
    <source>
        <dbReference type="Proteomes" id="UP001500979"/>
    </source>
</evidence>
<feature type="transmembrane region" description="Helical" evidence="6">
    <location>
        <begin position="268"/>
        <end position="286"/>
    </location>
</feature>
<organism evidence="8 9">
    <name type="scientific">Saccharopolyspora taberi</name>
    <dbReference type="NCBI Taxonomy" id="60895"/>
    <lineage>
        <taxon>Bacteria</taxon>
        <taxon>Bacillati</taxon>
        <taxon>Actinomycetota</taxon>
        <taxon>Actinomycetes</taxon>
        <taxon>Pseudonocardiales</taxon>
        <taxon>Pseudonocardiaceae</taxon>
        <taxon>Saccharopolyspora</taxon>
    </lineage>
</organism>
<dbReference type="Pfam" id="PF00892">
    <property type="entry name" value="EamA"/>
    <property type="match status" value="2"/>
</dbReference>
<dbReference type="EMBL" id="BAAAUX010000032">
    <property type="protein sequence ID" value="GAA2817363.1"/>
    <property type="molecule type" value="Genomic_DNA"/>
</dbReference>
<feature type="transmembrane region" description="Helical" evidence="6">
    <location>
        <begin position="32"/>
        <end position="53"/>
    </location>
</feature>
<evidence type="ECO:0000256" key="6">
    <source>
        <dbReference type="SAM" id="Phobius"/>
    </source>
</evidence>
<comment type="similarity">
    <text evidence="2">Belongs to the EamA transporter family.</text>
</comment>
<name>A0ABN3VNU8_9PSEU</name>
<proteinExistence type="inferred from homology"/>
<feature type="transmembrane region" description="Helical" evidence="6">
    <location>
        <begin position="115"/>
        <end position="133"/>
    </location>
</feature>
<dbReference type="InterPro" id="IPR000620">
    <property type="entry name" value="EamA_dom"/>
</dbReference>
<feature type="transmembrane region" description="Helical" evidence="6">
    <location>
        <begin position="60"/>
        <end position="80"/>
    </location>
</feature>
<feature type="transmembrane region" description="Helical" evidence="6">
    <location>
        <begin position="139"/>
        <end position="159"/>
    </location>
</feature>
<dbReference type="SUPFAM" id="SSF103481">
    <property type="entry name" value="Multidrug resistance efflux transporter EmrE"/>
    <property type="match status" value="2"/>
</dbReference>
<feature type="transmembrane region" description="Helical" evidence="6">
    <location>
        <begin position="210"/>
        <end position="234"/>
    </location>
</feature>
<feature type="transmembrane region" description="Helical" evidence="6">
    <location>
        <begin position="171"/>
        <end position="190"/>
    </location>
</feature>
<keyword evidence="5 6" id="KW-0472">Membrane</keyword>
<dbReference type="Proteomes" id="UP001500979">
    <property type="component" value="Unassembled WGS sequence"/>
</dbReference>
<sequence length="309" mass="32531">MNAPDRSLALLVVLLWGLNFIAIDIGLQHFPPMLFAAVRFTLIAVPTVLLVPFPDVEWRWLIGYGLGYGTLQFAFLFVALDIGMPTGLASLVLQASAPFTVVLGVVLLRERTNPLQVAGIVIAVLGMVAIGWSRAQSAALLPVLLTVLGALSWAVGNLCNRRANPSNPLHLTLWMSIVPPLPMFALSLLTEGPQAGWQAVSTAFSSTEGWMALGALVYVILLGTIGGAGIWAVLMGRNPAGSVAPFSLLVPVVGITAAWLVLGERPEPFELAAGAVVVFGVLLGSVRRRPAEVPAAEAPAAEPVLTPSR</sequence>